<dbReference type="PANTHER" id="PTHR12649:SF30">
    <property type="entry name" value="AMINOACYL-TRNA HYDROLASE"/>
    <property type="match status" value="1"/>
</dbReference>
<dbReference type="PANTHER" id="PTHR12649">
    <property type="entry name" value="PEPTIDYL-TRNA HYDROLASE 2"/>
    <property type="match status" value="1"/>
</dbReference>
<dbReference type="GO" id="GO:0004045">
    <property type="term" value="F:peptidyl-tRNA hydrolase activity"/>
    <property type="evidence" value="ECO:0007669"/>
    <property type="project" value="UniProtKB-EC"/>
</dbReference>
<comment type="similarity">
    <text evidence="3">Belongs to the PTH2 family.</text>
</comment>
<evidence type="ECO:0000256" key="3">
    <source>
        <dbReference type="ARBA" id="ARBA00038050"/>
    </source>
</evidence>
<evidence type="ECO:0000256" key="2">
    <source>
        <dbReference type="ARBA" id="ARBA00022801"/>
    </source>
</evidence>
<evidence type="ECO:0000256" key="4">
    <source>
        <dbReference type="ARBA" id="ARBA00048707"/>
    </source>
</evidence>
<evidence type="ECO:0000256" key="1">
    <source>
        <dbReference type="ARBA" id="ARBA00013260"/>
    </source>
</evidence>
<keyword evidence="2" id="KW-0378">Hydrolase</keyword>
<dbReference type="SUPFAM" id="SSF102462">
    <property type="entry name" value="Peptidyl-tRNA hydrolase II"/>
    <property type="match status" value="2"/>
</dbReference>
<protein>
    <recommendedName>
        <fullName evidence="1">peptidyl-tRNA hydrolase</fullName>
        <ecNumber evidence="1">3.1.1.29</ecNumber>
    </recommendedName>
</protein>
<comment type="catalytic activity">
    <reaction evidence="4">
        <text>an N-acyl-L-alpha-aminoacyl-tRNA + H2O = an N-acyl-L-amino acid + a tRNA + H(+)</text>
        <dbReference type="Rhea" id="RHEA:54448"/>
        <dbReference type="Rhea" id="RHEA-COMP:10123"/>
        <dbReference type="Rhea" id="RHEA-COMP:13883"/>
        <dbReference type="ChEBI" id="CHEBI:15377"/>
        <dbReference type="ChEBI" id="CHEBI:15378"/>
        <dbReference type="ChEBI" id="CHEBI:59874"/>
        <dbReference type="ChEBI" id="CHEBI:78442"/>
        <dbReference type="ChEBI" id="CHEBI:138191"/>
        <dbReference type="EC" id="3.1.1.29"/>
    </reaction>
</comment>
<dbReference type="Gene3D" id="3.40.1490.10">
    <property type="entry name" value="Bit1"/>
    <property type="match status" value="1"/>
</dbReference>
<reference evidence="5" key="1">
    <citation type="journal article" date="2007" name="PLoS ONE">
        <title>The first genome sequence of an elite grapevine cultivar (Pinot noir Vitis vinifera L.): coping with a highly heterozygous genome.</title>
        <authorList>
            <person name="Velasco R."/>
            <person name="Zharkikh A."/>
            <person name="Troggio M."/>
            <person name="Cartwright D.A."/>
            <person name="Cestaro A."/>
            <person name="Pruss D."/>
            <person name="Pindo M."/>
            <person name="FitzGerald L.M."/>
            <person name="Vezzulli S."/>
            <person name="Reid J."/>
            <person name="Malacarne G."/>
            <person name="Iliev D."/>
            <person name="Coppola G."/>
            <person name="Wardell B."/>
            <person name="Micheletti D."/>
            <person name="Macalma T."/>
            <person name="Facci M."/>
            <person name="Mitchell J.T."/>
            <person name="Perazzolli M."/>
            <person name="Eldredge G."/>
            <person name="Gatto P."/>
            <person name="Oyzerski R."/>
            <person name="Moretto M."/>
            <person name="Gutin N."/>
            <person name="Stefanini M."/>
            <person name="Chen Y."/>
            <person name="Segala C."/>
            <person name="Davenport C."/>
            <person name="Dematte L."/>
            <person name="Mraz A."/>
            <person name="Battilana J."/>
            <person name="Stormo K."/>
            <person name="Costa F."/>
            <person name="Tao Q."/>
            <person name="Si-Ammour A."/>
            <person name="Harkins T."/>
            <person name="Lackey A."/>
            <person name="Perbost C."/>
            <person name="Taillon B."/>
            <person name="Stella A."/>
            <person name="Solovyev V."/>
            <person name="Fawcett J.A."/>
            <person name="Sterck L."/>
            <person name="Vandepoele K."/>
            <person name="Grando S.M."/>
            <person name="Toppo S."/>
            <person name="Moser C."/>
            <person name="Lanchbury J."/>
            <person name="Bogden R."/>
            <person name="Skolnick M."/>
            <person name="Sgaramella V."/>
            <person name="Bhatnagar S.K."/>
            <person name="Fontana P."/>
            <person name="Gutin A."/>
            <person name="Van de Peer Y."/>
            <person name="Salamini F."/>
            <person name="Viola R."/>
        </authorList>
    </citation>
    <scope>NUCLEOTIDE SEQUENCE</scope>
</reference>
<gene>
    <name evidence="5" type="ORF">VITISV_014751</name>
</gene>
<proteinExistence type="inferred from homology"/>
<dbReference type="InterPro" id="IPR002833">
    <property type="entry name" value="PTH2"/>
</dbReference>
<organism evidence="5">
    <name type="scientific">Vitis vinifera</name>
    <name type="common">Grape</name>
    <dbReference type="NCBI Taxonomy" id="29760"/>
    <lineage>
        <taxon>Eukaryota</taxon>
        <taxon>Viridiplantae</taxon>
        <taxon>Streptophyta</taxon>
        <taxon>Embryophyta</taxon>
        <taxon>Tracheophyta</taxon>
        <taxon>Spermatophyta</taxon>
        <taxon>Magnoliopsida</taxon>
        <taxon>eudicotyledons</taxon>
        <taxon>Gunneridae</taxon>
        <taxon>Pentapetalae</taxon>
        <taxon>rosids</taxon>
        <taxon>Vitales</taxon>
        <taxon>Vitaceae</taxon>
        <taxon>Viteae</taxon>
        <taxon>Vitis</taxon>
    </lineage>
</organism>
<dbReference type="CDD" id="cd02430">
    <property type="entry name" value="PTH2"/>
    <property type="match status" value="1"/>
</dbReference>
<dbReference type="Pfam" id="PF01981">
    <property type="entry name" value="PTH2"/>
    <property type="match status" value="2"/>
</dbReference>
<dbReference type="EMBL" id="AM478569">
    <property type="protein sequence ID" value="CAN83813.1"/>
    <property type="molecule type" value="Genomic_DNA"/>
</dbReference>
<dbReference type="ExpressionAtlas" id="A5C1A5">
    <property type="expression patterns" value="baseline and differential"/>
</dbReference>
<evidence type="ECO:0000313" key="5">
    <source>
        <dbReference type="EMBL" id="CAN83813.1"/>
    </source>
</evidence>
<dbReference type="EC" id="3.1.1.29" evidence="1"/>
<dbReference type="AlphaFoldDB" id="A5C1A5"/>
<accession>A5C1A5</accession>
<dbReference type="InterPro" id="IPR023476">
    <property type="entry name" value="Pep_tRNA_hydro_II_dom_sf"/>
</dbReference>
<dbReference type="FunFam" id="3.40.1490.10:FF:000002">
    <property type="entry name" value="Peptidyl-tRNA hydrolase 2, mitochondrial"/>
    <property type="match status" value="1"/>
</dbReference>
<name>A5C1A5_VITVI</name>
<sequence>MDLTWLSAILVGAGCLALGYLIGTRHPARFLVSATLAKDTAVVGDANKKNQFQKLDEIEKLADILEDFKMVLVVRNDLKMGKGKIAAQCRFWEMTCKNSASYTKDVVIRDCDPLFIRVQEDRERLHATLGLYKKLLRRAPKALNRWENCGQVKVVLKTESEEDMLVLQGRAKSLQLPNHITIDAGRTQIAPNSRTVMAILGPADMVDDVTGGLKLC</sequence>